<dbReference type="PANTHER" id="PTHR36305:SF1">
    <property type="entry name" value="PHOSPHATIDYLGLYCEROPHOSPHATASE A"/>
    <property type="match status" value="1"/>
</dbReference>
<feature type="transmembrane region" description="Helical" evidence="1">
    <location>
        <begin position="54"/>
        <end position="72"/>
    </location>
</feature>
<evidence type="ECO:0000259" key="2">
    <source>
        <dbReference type="Pfam" id="PF04608"/>
    </source>
</evidence>
<dbReference type="Pfam" id="PF04608">
    <property type="entry name" value="PgpA"/>
    <property type="match status" value="1"/>
</dbReference>
<dbReference type="InterPro" id="IPR007686">
    <property type="entry name" value="YutG/PgpA"/>
</dbReference>
<dbReference type="EMBL" id="CZVU01000006">
    <property type="protein sequence ID" value="CUS97300.1"/>
    <property type="molecule type" value="Genomic_DNA"/>
</dbReference>
<dbReference type="InterPro" id="IPR036681">
    <property type="entry name" value="PgpA-like_sf"/>
</dbReference>
<dbReference type="SUPFAM" id="SSF101307">
    <property type="entry name" value="YutG-like"/>
    <property type="match status" value="1"/>
</dbReference>
<keyword evidence="1" id="KW-1133">Transmembrane helix</keyword>
<dbReference type="OrthoDB" id="9804091at2"/>
<dbReference type="GO" id="GO:0008962">
    <property type="term" value="F:phosphatidylglycerophosphatase activity"/>
    <property type="evidence" value="ECO:0007669"/>
    <property type="project" value="InterPro"/>
</dbReference>
<name>A0A656D3U9_KRYT1</name>
<evidence type="ECO:0000256" key="1">
    <source>
        <dbReference type="SAM" id="Phobius"/>
    </source>
</evidence>
<proteinExistence type="predicted"/>
<dbReference type="AlphaFoldDB" id="A0A656D3U9"/>
<dbReference type="InterPro" id="IPR026037">
    <property type="entry name" value="PgpA"/>
</dbReference>
<keyword evidence="1" id="KW-0472">Membrane</keyword>
<organism evidence="3 4">
    <name type="scientific">Kryptobacter tengchongensis</name>
    <dbReference type="NCBI Taxonomy" id="1643429"/>
    <lineage>
        <taxon>Bacteria</taxon>
        <taxon>Pseudomonadati</taxon>
        <taxon>Candidatus Kryptoniota</taxon>
        <taxon>Candidatus Kryptobacter</taxon>
    </lineage>
</organism>
<dbReference type="CDD" id="cd06971">
    <property type="entry name" value="PgpA"/>
    <property type="match status" value="1"/>
</dbReference>
<dbReference type="Proteomes" id="UP000243065">
    <property type="component" value="Unassembled WGS sequence"/>
</dbReference>
<evidence type="ECO:0000313" key="3">
    <source>
        <dbReference type="EMBL" id="CUS97300.1"/>
    </source>
</evidence>
<accession>A0A656D3U9</accession>
<feature type="domain" description="YutG/PgpA" evidence="2">
    <location>
        <begin position="21"/>
        <end position="115"/>
    </location>
</feature>
<reference evidence="3 4" key="1">
    <citation type="submission" date="2015-11" db="EMBL/GenBank/DDBJ databases">
        <authorList>
            <person name="Varghese N."/>
        </authorList>
    </citation>
    <scope>NUCLEOTIDE SEQUENCE [LARGE SCALE GENOMIC DNA]</scope>
    <source>
        <strain evidence="3 4">JGI-24</strain>
    </source>
</reference>
<sequence length="128" mass="14738">MSQREKELRNQYKISLFSKLVATGFFSGYLPIAPGTAGSLVAVLIYWVFLRSNLQILIALLIFFVLGIFTSSRFEQRDGHDPKIVVVDEIVGMWLSLLFIEKKNFKCSYRFFSFQSHGRYKTSARKGI</sequence>
<dbReference type="GO" id="GO:0006629">
    <property type="term" value="P:lipid metabolic process"/>
    <property type="evidence" value="ECO:0007669"/>
    <property type="project" value="InterPro"/>
</dbReference>
<gene>
    <name evidence="3" type="ORF">JGI24_00250</name>
</gene>
<keyword evidence="1" id="KW-0812">Transmembrane</keyword>
<keyword evidence="4" id="KW-1185">Reference proteome</keyword>
<protein>
    <submittedName>
        <fullName evidence="3">Phosphatidylglycerophosphatase A</fullName>
    </submittedName>
</protein>
<feature type="transmembrane region" description="Helical" evidence="1">
    <location>
        <begin position="20"/>
        <end position="48"/>
    </location>
</feature>
<dbReference type="PANTHER" id="PTHR36305">
    <property type="entry name" value="PHOSPHATIDYLGLYCEROPHOSPHATASE A"/>
    <property type="match status" value="1"/>
</dbReference>
<evidence type="ECO:0000313" key="4">
    <source>
        <dbReference type="Proteomes" id="UP000243065"/>
    </source>
</evidence>